<dbReference type="Gramene" id="OBART08G11640.1">
    <property type="protein sequence ID" value="OBART08G11640.1"/>
    <property type="gene ID" value="OBART08G11640"/>
</dbReference>
<dbReference type="HOGENOM" id="CLU_141882_0_0_1"/>
<dbReference type="PaxDb" id="65489-OBART08G11640.1"/>
<proteinExistence type="predicted"/>
<reference evidence="2" key="2">
    <citation type="submission" date="2015-03" db="UniProtKB">
        <authorList>
            <consortium name="EnsemblPlants"/>
        </authorList>
    </citation>
    <scope>IDENTIFICATION</scope>
</reference>
<name>A0A0D3GZA0_9ORYZ</name>
<evidence type="ECO:0000313" key="2">
    <source>
        <dbReference type="EnsemblPlants" id="OBART08G11640.1"/>
    </source>
</evidence>
<accession>A0A0D3GZA0</accession>
<protein>
    <submittedName>
        <fullName evidence="2">Uncharacterized protein</fullName>
    </submittedName>
</protein>
<sequence>MAPQVMESEVVARALVLLVEAHLGGRAAIPLDSLAVAAHLLCRQEPSALISYLRAEKMETKNGANEDTSKVNLWGNALSKCGYLLMVTAEDYWAEHAIHRPELAASADAPMFRVGASTAWQEASPADLPPLPPPGCHLDASSSAASMLGREEGEEEK</sequence>
<keyword evidence="3" id="KW-1185">Reference proteome</keyword>
<dbReference type="AlphaFoldDB" id="A0A0D3GZA0"/>
<feature type="region of interest" description="Disordered" evidence="1">
    <location>
        <begin position="122"/>
        <end position="157"/>
    </location>
</feature>
<evidence type="ECO:0000256" key="1">
    <source>
        <dbReference type="SAM" id="MobiDB-lite"/>
    </source>
</evidence>
<dbReference type="Proteomes" id="UP000026960">
    <property type="component" value="Chromosome 8"/>
</dbReference>
<reference evidence="2" key="1">
    <citation type="journal article" date="2009" name="Rice">
        <title>De Novo Next Generation Sequencing of Plant Genomes.</title>
        <authorList>
            <person name="Rounsley S."/>
            <person name="Marri P.R."/>
            <person name="Yu Y."/>
            <person name="He R."/>
            <person name="Sisneros N."/>
            <person name="Goicoechea J.L."/>
            <person name="Lee S.J."/>
            <person name="Angelova A."/>
            <person name="Kudrna D."/>
            <person name="Luo M."/>
            <person name="Affourtit J."/>
            <person name="Desany B."/>
            <person name="Knight J."/>
            <person name="Niazi F."/>
            <person name="Egholm M."/>
            <person name="Wing R.A."/>
        </authorList>
    </citation>
    <scope>NUCLEOTIDE SEQUENCE [LARGE SCALE GENOMIC DNA]</scope>
    <source>
        <strain evidence="2">cv. IRGC 105608</strain>
    </source>
</reference>
<dbReference type="EnsemblPlants" id="OBART08G11640.1">
    <property type="protein sequence ID" value="OBART08G11640.1"/>
    <property type="gene ID" value="OBART08G11640"/>
</dbReference>
<organism evidence="2">
    <name type="scientific">Oryza barthii</name>
    <dbReference type="NCBI Taxonomy" id="65489"/>
    <lineage>
        <taxon>Eukaryota</taxon>
        <taxon>Viridiplantae</taxon>
        <taxon>Streptophyta</taxon>
        <taxon>Embryophyta</taxon>
        <taxon>Tracheophyta</taxon>
        <taxon>Spermatophyta</taxon>
        <taxon>Magnoliopsida</taxon>
        <taxon>Liliopsida</taxon>
        <taxon>Poales</taxon>
        <taxon>Poaceae</taxon>
        <taxon>BOP clade</taxon>
        <taxon>Oryzoideae</taxon>
        <taxon>Oryzeae</taxon>
        <taxon>Oryzinae</taxon>
        <taxon>Oryza</taxon>
    </lineage>
</organism>
<evidence type="ECO:0000313" key="3">
    <source>
        <dbReference type="Proteomes" id="UP000026960"/>
    </source>
</evidence>